<keyword evidence="6" id="KW-1185">Reference proteome</keyword>
<evidence type="ECO:0000313" key="5">
    <source>
        <dbReference type="EMBL" id="TVO64663.1"/>
    </source>
</evidence>
<dbReference type="PANTHER" id="PTHR30006">
    <property type="entry name" value="THIAMINE-BINDING PERIPLASMIC PROTEIN-RELATED"/>
    <property type="match status" value="1"/>
</dbReference>
<dbReference type="EMBL" id="VMKP01000003">
    <property type="protein sequence ID" value="TVO64663.1"/>
    <property type="molecule type" value="Genomic_DNA"/>
</dbReference>
<dbReference type="SUPFAM" id="SSF53850">
    <property type="entry name" value="Periplasmic binding protein-like II"/>
    <property type="match status" value="1"/>
</dbReference>
<proteinExistence type="inferred from homology"/>
<feature type="signal peptide" evidence="4">
    <location>
        <begin position="1"/>
        <end position="25"/>
    </location>
</feature>
<feature type="binding site" evidence="3">
    <location>
        <position position="35"/>
    </location>
    <ligand>
        <name>Fe cation</name>
        <dbReference type="ChEBI" id="CHEBI:24875"/>
    </ligand>
</feature>
<feature type="chain" id="PRO_5021876909" evidence="4">
    <location>
        <begin position="26"/>
        <end position="341"/>
    </location>
</feature>
<keyword evidence="3" id="KW-0479">Metal-binding</keyword>
<protein>
    <submittedName>
        <fullName evidence="5">Fe(3+) ABC transporter substrate-binding protein</fullName>
    </submittedName>
</protein>
<dbReference type="PIRSF" id="PIRSF002825">
    <property type="entry name" value="CfbpA"/>
    <property type="match status" value="1"/>
</dbReference>
<gene>
    <name evidence="5" type="ORF">FPL11_08420</name>
</gene>
<dbReference type="Pfam" id="PF01547">
    <property type="entry name" value="SBP_bac_1"/>
    <property type="match status" value="1"/>
</dbReference>
<keyword evidence="2 4" id="KW-0732">Signal</keyword>
<feature type="binding site" evidence="3">
    <location>
        <position position="223"/>
    </location>
    <ligand>
        <name>Fe cation</name>
        <dbReference type="ChEBI" id="CHEBI:24875"/>
    </ligand>
</feature>
<name>A0A557RHN1_9GAMM</name>
<keyword evidence="3" id="KW-0408">Iron</keyword>
<evidence type="ECO:0000313" key="6">
    <source>
        <dbReference type="Proteomes" id="UP000316688"/>
    </source>
</evidence>
<comment type="similarity">
    <text evidence="1">Belongs to the bacterial solute-binding protein 1 family.</text>
</comment>
<dbReference type="Gene3D" id="3.40.190.10">
    <property type="entry name" value="Periplasmic binding protein-like II"/>
    <property type="match status" value="2"/>
</dbReference>
<evidence type="ECO:0000256" key="3">
    <source>
        <dbReference type="PIRSR" id="PIRSR002825-1"/>
    </source>
</evidence>
<comment type="caution">
    <text evidence="5">The sequence shown here is derived from an EMBL/GenBank/DDBJ whole genome shotgun (WGS) entry which is preliminary data.</text>
</comment>
<dbReference type="AlphaFoldDB" id="A0A557RHN1"/>
<organism evidence="5 6">
    <name type="scientific">Spiribacter aquaticus</name>
    <dbReference type="NCBI Taxonomy" id="1935996"/>
    <lineage>
        <taxon>Bacteria</taxon>
        <taxon>Pseudomonadati</taxon>
        <taxon>Pseudomonadota</taxon>
        <taxon>Gammaproteobacteria</taxon>
        <taxon>Chromatiales</taxon>
        <taxon>Ectothiorhodospiraceae</taxon>
        <taxon>Spiribacter</taxon>
    </lineage>
</organism>
<feature type="binding site" evidence="3">
    <location>
        <position position="222"/>
    </location>
    <ligand>
        <name>Fe cation</name>
        <dbReference type="ChEBI" id="CHEBI:24875"/>
    </ligand>
</feature>
<dbReference type="InterPro" id="IPR006059">
    <property type="entry name" value="SBP"/>
</dbReference>
<dbReference type="PANTHER" id="PTHR30006:SF15">
    <property type="entry name" value="IRON-UTILIZATION PERIPLASMIC PROTEIN"/>
    <property type="match status" value="1"/>
</dbReference>
<evidence type="ECO:0000256" key="4">
    <source>
        <dbReference type="SAM" id="SignalP"/>
    </source>
</evidence>
<accession>A0A557RHN1</accession>
<reference evidence="5 6" key="1">
    <citation type="submission" date="2019-07" db="EMBL/GenBank/DDBJ databases">
        <title>Reclasification of Spiribacter aquaticus.</title>
        <authorList>
            <person name="Leon M.J."/>
            <person name="Sanchez-Porro C."/>
            <person name="Ventosa A."/>
        </authorList>
    </citation>
    <scope>NUCLEOTIDE SEQUENCE [LARGE SCALE GENOMIC DNA]</scope>
    <source>
        <strain evidence="5 6">SP30</strain>
    </source>
</reference>
<evidence type="ECO:0000256" key="2">
    <source>
        <dbReference type="ARBA" id="ARBA00022729"/>
    </source>
</evidence>
<sequence>MSTKIRNTAWMLGVGVAAGVSVASAQTLNLYTARHYDSDEALYEAFERQTGVEVNVLEGDSDQLIERIRREGAASPADIFMTVDAARLQRAEAAGLFAPVDSEVLSERIPAPLRDPENLWFGFSERVRIVYYDKEQYDEPPLSRYEELADPRFEGEVCIRSSNNDYNQSLVASLIAANGPEATEAWAEGLVDNMARPPQGGDTDQIRGVAAGECGLAVGNHYYWIRLALSDNEADQAVAERAGLIFPNQDGRGTHRNIGGAGMVEGAPNPEAARQFLEFLASDEAQKLFSAGNNEFPAVEGVEPVEALQPYTDVAFDDVSMSVLGDYNADAVRLMDRAGWR</sequence>
<dbReference type="RefSeq" id="WP_144348208.1">
    <property type="nucleotide sequence ID" value="NZ_VMKP01000003.1"/>
</dbReference>
<dbReference type="CDD" id="cd13542">
    <property type="entry name" value="PBP2_FutA1_ilke"/>
    <property type="match status" value="1"/>
</dbReference>
<dbReference type="InterPro" id="IPR026045">
    <property type="entry name" value="Ferric-bd"/>
</dbReference>
<dbReference type="GO" id="GO:0030288">
    <property type="term" value="C:outer membrane-bounded periplasmic space"/>
    <property type="evidence" value="ECO:0007669"/>
    <property type="project" value="TreeGrafter"/>
</dbReference>
<dbReference type="Proteomes" id="UP000316688">
    <property type="component" value="Unassembled WGS sequence"/>
</dbReference>
<dbReference type="GO" id="GO:0046872">
    <property type="term" value="F:metal ion binding"/>
    <property type="evidence" value="ECO:0007669"/>
    <property type="project" value="UniProtKB-KW"/>
</dbReference>
<evidence type="ECO:0000256" key="1">
    <source>
        <dbReference type="ARBA" id="ARBA00008520"/>
    </source>
</evidence>